<evidence type="ECO:0008006" key="3">
    <source>
        <dbReference type="Google" id="ProtNLM"/>
    </source>
</evidence>
<dbReference type="AlphaFoldDB" id="A0A7C9HFI2"/>
<accession>A0A7C9HFI2</accession>
<gene>
    <name evidence="1" type="ORF">F0475_11770</name>
</gene>
<dbReference type="Proteomes" id="UP000482295">
    <property type="component" value="Unassembled WGS sequence"/>
</dbReference>
<name>A0A7C9HFI2_9BACT</name>
<proteinExistence type="predicted"/>
<organism evidence="1 2">
    <name type="scientific">Prevotella vespertina</name>
    <dbReference type="NCBI Taxonomy" id="2608404"/>
    <lineage>
        <taxon>Bacteria</taxon>
        <taxon>Pseudomonadati</taxon>
        <taxon>Bacteroidota</taxon>
        <taxon>Bacteroidia</taxon>
        <taxon>Bacteroidales</taxon>
        <taxon>Prevotellaceae</taxon>
        <taxon>Prevotella</taxon>
    </lineage>
</organism>
<dbReference type="EMBL" id="VVIQ01000019">
    <property type="protein sequence ID" value="MUL28948.1"/>
    <property type="molecule type" value="Genomic_DNA"/>
</dbReference>
<comment type="caution">
    <text evidence="1">The sequence shown here is derived from an EMBL/GenBank/DDBJ whole genome shotgun (WGS) entry which is preliminary data.</text>
</comment>
<reference evidence="1 2" key="1">
    <citation type="submission" date="2019-09" db="EMBL/GenBank/DDBJ databases">
        <title>Prevotella A2879 sp. nov., isolated from an abscess of a patient.</title>
        <authorList>
            <person name="Buhl M."/>
            <person name="Oberhettinger P."/>
        </authorList>
    </citation>
    <scope>NUCLEOTIDE SEQUENCE [LARGE SCALE GENOMIC DNA]</scope>
    <source>
        <strain evidence="1 2">A2879</strain>
    </source>
</reference>
<evidence type="ECO:0000313" key="1">
    <source>
        <dbReference type="EMBL" id="MUL28948.1"/>
    </source>
</evidence>
<sequence>MDTNKKIQILRAKRRIYQARKTEEYQQRVASCLSKEEKKILFSGDGFVRVPDEEAKREKIDVYPYLIQ</sequence>
<protein>
    <recommendedName>
        <fullName evidence="3">ABC transporter ATP-binding protein</fullName>
    </recommendedName>
</protein>
<dbReference type="RefSeq" id="WP_155716753.1">
    <property type="nucleotide sequence ID" value="NZ_VVIQ01000019.1"/>
</dbReference>
<evidence type="ECO:0000313" key="2">
    <source>
        <dbReference type="Proteomes" id="UP000482295"/>
    </source>
</evidence>
<keyword evidence="2" id="KW-1185">Reference proteome</keyword>